<dbReference type="NCBIfam" id="TIGR01214">
    <property type="entry name" value="rmlD"/>
    <property type="match status" value="1"/>
</dbReference>
<keyword evidence="2" id="KW-0521">NADP</keyword>
<dbReference type="InterPro" id="IPR005913">
    <property type="entry name" value="dTDP_dehydrorham_reduct"/>
</dbReference>
<dbReference type="PANTHER" id="PTHR10491:SF4">
    <property type="entry name" value="METHIONINE ADENOSYLTRANSFERASE 2 SUBUNIT BETA"/>
    <property type="match status" value="1"/>
</dbReference>
<reference evidence="4 5" key="1">
    <citation type="submission" date="2015-09" db="EMBL/GenBank/DDBJ databases">
        <authorList>
            <consortium name="Pathogen Informatics"/>
        </authorList>
    </citation>
    <scope>NUCLEOTIDE SEQUENCE [LARGE SCALE GENOMIC DNA]</scope>
    <source>
        <strain evidence="4 5">2789STDY5834960</strain>
    </source>
</reference>
<evidence type="ECO:0000313" key="5">
    <source>
        <dbReference type="Proteomes" id="UP000095350"/>
    </source>
</evidence>
<proteinExistence type="inferred from homology"/>
<accession>A0A173TQT8</accession>
<comment type="pathway">
    <text evidence="2">Carbohydrate biosynthesis; dTDP-L-rhamnose biosynthesis.</text>
</comment>
<feature type="domain" description="RmlD-like substrate binding" evidence="3">
    <location>
        <begin position="4"/>
        <end position="290"/>
    </location>
</feature>
<dbReference type="PANTHER" id="PTHR10491">
    <property type="entry name" value="DTDP-4-DEHYDRORHAMNOSE REDUCTASE"/>
    <property type="match status" value="1"/>
</dbReference>
<organism evidence="4 5">
    <name type="scientific">Roseburia intestinalis</name>
    <dbReference type="NCBI Taxonomy" id="166486"/>
    <lineage>
        <taxon>Bacteria</taxon>
        <taxon>Bacillati</taxon>
        <taxon>Bacillota</taxon>
        <taxon>Clostridia</taxon>
        <taxon>Lachnospirales</taxon>
        <taxon>Lachnospiraceae</taxon>
        <taxon>Roseburia</taxon>
    </lineage>
</organism>
<dbReference type="UniPathway" id="UPA00124"/>
<evidence type="ECO:0000259" key="3">
    <source>
        <dbReference type="Pfam" id="PF04321"/>
    </source>
</evidence>
<protein>
    <recommendedName>
        <fullName evidence="2">dTDP-4-dehydrorhamnose reductase</fullName>
        <ecNumber evidence="2">1.1.1.133</ecNumber>
    </recommendedName>
</protein>
<evidence type="ECO:0000256" key="2">
    <source>
        <dbReference type="RuleBase" id="RU364082"/>
    </source>
</evidence>
<dbReference type="Proteomes" id="UP000095350">
    <property type="component" value="Unassembled WGS sequence"/>
</dbReference>
<keyword evidence="2 4" id="KW-0560">Oxidoreductase</keyword>
<dbReference type="GO" id="GO:0019305">
    <property type="term" value="P:dTDP-rhamnose biosynthetic process"/>
    <property type="evidence" value="ECO:0007669"/>
    <property type="project" value="UniProtKB-UniPathway"/>
</dbReference>
<dbReference type="Gene3D" id="3.40.50.720">
    <property type="entry name" value="NAD(P)-binding Rossmann-like Domain"/>
    <property type="match status" value="1"/>
</dbReference>
<dbReference type="Gene3D" id="3.90.25.10">
    <property type="entry name" value="UDP-galactose 4-epimerase, domain 1"/>
    <property type="match status" value="1"/>
</dbReference>
<dbReference type="Pfam" id="PF04321">
    <property type="entry name" value="RmlD_sub_bind"/>
    <property type="match status" value="1"/>
</dbReference>
<dbReference type="InterPro" id="IPR036291">
    <property type="entry name" value="NAD(P)-bd_dom_sf"/>
</dbReference>
<name>A0A173TQT8_9FIRM</name>
<dbReference type="InterPro" id="IPR029903">
    <property type="entry name" value="RmlD-like-bd"/>
</dbReference>
<evidence type="ECO:0000313" key="4">
    <source>
        <dbReference type="EMBL" id="CUN04904.1"/>
    </source>
</evidence>
<dbReference type="GO" id="GO:0005829">
    <property type="term" value="C:cytosol"/>
    <property type="evidence" value="ECO:0007669"/>
    <property type="project" value="TreeGrafter"/>
</dbReference>
<sequence>MMKKILVTGCNGQLGRAIRQEYKGEDVSFINTDVAEGEGIVALDITDVNAVLALVRAERPDVIINCAAHTNVDACEQQWDAAYRINAIGPRNLSIAAREVGAKMIHVSTDYVFEGNGTKPYTEFDEIHPVSAYGKTKAEGEKFVREFADRYFIFRTAWLYGDGKNFVKTMLRLAESHDEVSVVCDQQGSPTSAVELARAIHHFEPTENYGTFHATCEGDTNWAAFAEAIFKRAGKTTKVNHVTSEQYAKMNPASANRPAYSILENYMMKLTDGYKMAEWQDALDEYMKTLE</sequence>
<gene>
    <name evidence="4" type="primary">rfbD</name>
    <name evidence="4" type="ORF">ERS852572_01677</name>
</gene>
<dbReference type="AlphaFoldDB" id="A0A173TQT8"/>
<dbReference type="EC" id="1.1.1.133" evidence="2"/>
<evidence type="ECO:0000256" key="1">
    <source>
        <dbReference type="ARBA" id="ARBA00010944"/>
    </source>
</evidence>
<dbReference type="FunFam" id="3.40.50.720:FF:000159">
    <property type="entry name" value="dTDP-4-dehydrorhamnose reductase"/>
    <property type="match status" value="1"/>
</dbReference>
<dbReference type="GO" id="GO:0008831">
    <property type="term" value="F:dTDP-4-dehydrorhamnose reductase activity"/>
    <property type="evidence" value="ECO:0007669"/>
    <property type="project" value="UniProtKB-EC"/>
</dbReference>
<dbReference type="STRING" id="166486.ERS852572_01677"/>
<dbReference type="SUPFAM" id="SSF51735">
    <property type="entry name" value="NAD(P)-binding Rossmann-fold domains"/>
    <property type="match status" value="1"/>
</dbReference>
<dbReference type="CDD" id="cd05254">
    <property type="entry name" value="dTDP_HR_like_SDR_e"/>
    <property type="match status" value="1"/>
</dbReference>
<dbReference type="EMBL" id="CYXZ01000011">
    <property type="protein sequence ID" value="CUN04904.1"/>
    <property type="molecule type" value="Genomic_DNA"/>
</dbReference>
<dbReference type="PaxDb" id="166486-ERS852572_01677"/>
<comment type="similarity">
    <text evidence="1 2">Belongs to the dTDP-4-dehydrorhamnose reductase family.</text>
</comment>
<comment type="function">
    <text evidence="2">Catalyzes the reduction of dTDP-6-deoxy-L-lyxo-4-hexulose to yield dTDP-L-rhamnose.</text>
</comment>